<feature type="compositionally biased region" description="Basic and acidic residues" evidence="1">
    <location>
        <begin position="62"/>
        <end position="79"/>
    </location>
</feature>
<feature type="region of interest" description="Disordered" evidence="1">
    <location>
        <begin position="1"/>
        <end position="20"/>
    </location>
</feature>
<dbReference type="EMBL" id="AMKT01000018">
    <property type="protein sequence ID" value="OXG27728.1"/>
    <property type="molecule type" value="Genomic_DNA"/>
</dbReference>
<protein>
    <submittedName>
        <fullName evidence="2">Uncharacterized protein</fullName>
    </submittedName>
</protein>
<evidence type="ECO:0000256" key="1">
    <source>
        <dbReference type="SAM" id="MobiDB-lite"/>
    </source>
</evidence>
<name>A0A854QJ47_CRYNE</name>
<evidence type="ECO:0000313" key="3">
    <source>
        <dbReference type="Proteomes" id="UP000199727"/>
    </source>
</evidence>
<organism evidence="2 3">
    <name type="scientific">Cryptococcus neoformans Tu259-1</name>
    <dbReference type="NCBI Taxonomy" id="1230072"/>
    <lineage>
        <taxon>Eukaryota</taxon>
        <taxon>Fungi</taxon>
        <taxon>Dikarya</taxon>
        <taxon>Basidiomycota</taxon>
        <taxon>Agaricomycotina</taxon>
        <taxon>Tremellomycetes</taxon>
        <taxon>Tremellales</taxon>
        <taxon>Cryptococcaceae</taxon>
        <taxon>Cryptococcus</taxon>
        <taxon>Cryptococcus neoformans species complex</taxon>
    </lineage>
</organism>
<evidence type="ECO:0000313" key="2">
    <source>
        <dbReference type="EMBL" id="OXG27728.1"/>
    </source>
</evidence>
<reference evidence="2 3" key="1">
    <citation type="submission" date="2017-06" db="EMBL/GenBank/DDBJ databases">
        <title>Global population genomics of the pathogenic fungus Cryptococcus neoformans var. grubii.</title>
        <authorList>
            <person name="Cuomo C."/>
            <person name="Litvintseva A."/>
            <person name="Chen Y."/>
            <person name="Young S."/>
            <person name="Zeng Q."/>
            <person name="Chapman S."/>
            <person name="Gujja S."/>
            <person name="Saif S."/>
            <person name="Birren B."/>
        </authorList>
    </citation>
    <scope>NUCLEOTIDE SEQUENCE [LARGE SCALE GENOMIC DNA]</scope>
    <source>
        <strain evidence="2 3">Tu259-1</strain>
    </source>
</reference>
<feature type="region of interest" description="Disordered" evidence="1">
    <location>
        <begin position="43"/>
        <end position="85"/>
    </location>
</feature>
<feature type="compositionally biased region" description="Polar residues" evidence="1">
    <location>
        <begin position="43"/>
        <end position="59"/>
    </location>
</feature>
<sequence>MSQPLASTTLGTTSSHMSSTVKSTIANVAQNAKRLSSRFADENLTSVGQQNATMNSYLSRQDFGDPKEDKGPTSTEKEGLTSPPTVTLSLADFTSQEESDVPRDPLPTASSFVDPVHEYHRPGIKAFEYLGSLVETLSLASSALRHQDRPNLHRPATEDVVRKLEPISQVISNRLELLEANFAQHQASLNPHGPSADGETAKSLGCQMSIAECDHIVSEMPDRKHEKGVREYSK</sequence>
<proteinExistence type="predicted"/>
<comment type="caution">
    <text evidence="2">The sequence shown here is derived from an EMBL/GenBank/DDBJ whole genome shotgun (WGS) entry which is preliminary data.</text>
</comment>
<dbReference type="AlphaFoldDB" id="A0A854QJ47"/>
<gene>
    <name evidence="2" type="ORF">C361_00999</name>
</gene>
<accession>A0A854QJ47</accession>
<dbReference type="Proteomes" id="UP000199727">
    <property type="component" value="Unassembled WGS sequence"/>
</dbReference>